<dbReference type="SUPFAM" id="SSF47413">
    <property type="entry name" value="lambda repressor-like DNA-binding domains"/>
    <property type="match status" value="1"/>
</dbReference>
<evidence type="ECO:0000259" key="1">
    <source>
        <dbReference type="PROSITE" id="PS50943"/>
    </source>
</evidence>
<dbReference type="SMART" id="SM00530">
    <property type="entry name" value="HTH_XRE"/>
    <property type="match status" value="1"/>
</dbReference>
<dbReference type="CDD" id="cd00093">
    <property type="entry name" value="HTH_XRE"/>
    <property type="match status" value="1"/>
</dbReference>
<evidence type="ECO:0000313" key="2">
    <source>
        <dbReference type="EMBL" id="GAA1957643.1"/>
    </source>
</evidence>
<dbReference type="Proteomes" id="UP001499954">
    <property type="component" value="Unassembled WGS sequence"/>
</dbReference>
<dbReference type="PANTHER" id="PTHR35010:SF2">
    <property type="entry name" value="BLL4672 PROTEIN"/>
    <property type="match status" value="1"/>
</dbReference>
<comment type="caution">
    <text evidence="2">The sequence shown here is derived from an EMBL/GenBank/DDBJ whole genome shotgun (WGS) entry which is preliminary data.</text>
</comment>
<keyword evidence="3" id="KW-1185">Reference proteome</keyword>
<name>A0ABN2QT65_9MICO</name>
<reference evidence="2 3" key="1">
    <citation type="journal article" date="2019" name="Int. J. Syst. Evol. Microbiol.">
        <title>The Global Catalogue of Microorganisms (GCM) 10K type strain sequencing project: providing services to taxonomists for standard genome sequencing and annotation.</title>
        <authorList>
            <consortium name="The Broad Institute Genomics Platform"/>
            <consortium name="The Broad Institute Genome Sequencing Center for Infectious Disease"/>
            <person name="Wu L."/>
            <person name="Ma J."/>
        </authorList>
    </citation>
    <scope>NUCLEOTIDE SEQUENCE [LARGE SCALE GENOMIC DNA]</scope>
    <source>
        <strain evidence="2 3">JCM 13584</strain>
    </source>
</reference>
<organism evidence="2 3">
    <name type="scientific">Agromyces allii</name>
    <dbReference type="NCBI Taxonomy" id="393607"/>
    <lineage>
        <taxon>Bacteria</taxon>
        <taxon>Bacillati</taxon>
        <taxon>Actinomycetota</taxon>
        <taxon>Actinomycetes</taxon>
        <taxon>Micrococcales</taxon>
        <taxon>Microbacteriaceae</taxon>
        <taxon>Agromyces</taxon>
    </lineage>
</organism>
<dbReference type="InterPro" id="IPR041413">
    <property type="entry name" value="MLTR_LBD"/>
</dbReference>
<dbReference type="InterPro" id="IPR010982">
    <property type="entry name" value="Lambda_DNA-bd_dom_sf"/>
</dbReference>
<dbReference type="Pfam" id="PF13560">
    <property type="entry name" value="HTH_31"/>
    <property type="match status" value="1"/>
</dbReference>
<evidence type="ECO:0000313" key="3">
    <source>
        <dbReference type="Proteomes" id="UP001499954"/>
    </source>
</evidence>
<proteinExistence type="predicted"/>
<feature type="domain" description="HTH cro/C1-type" evidence="1">
    <location>
        <begin position="44"/>
        <end position="91"/>
    </location>
</feature>
<protein>
    <submittedName>
        <fullName evidence="2">Helix-turn-helix transcriptional regulator</fullName>
    </submittedName>
</protein>
<dbReference type="EMBL" id="BAAAMK010000004">
    <property type="protein sequence ID" value="GAA1957643.1"/>
    <property type="molecule type" value="Genomic_DNA"/>
</dbReference>
<dbReference type="PANTHER" id="PTHR35010">
    <property type="entry name" value="BLL4672 PROTEIN-RELATED"/>
    <property type="match status" value="1"/>
</dbReference>
<dbReference type="Gene3D" id="1.10.260.40">
    <property type="entry name" value="lambda repressor-like DNA-binding domains"/>
    <property type="match status" value="1"/>
</dbReference>
<sequence length="293" mass="32385">MRRVRGAPVATDTPLGSYLRARRVLVRPEDVGIRVGVERRRVDGLRREEVAILAGISTEYYLRLEQGRETHPSDQVLDALARALRLDDAARRYLHELARPAPDPHDGIDEVDEHVQWLIDSWPTTSAVVHNRYLDVLATNALARALSPNYRVGVNNLASLLTDPADRALHEGWEGLTERSVALFRSMFGLRSHDARLRAMVDELSRSSDRFRELWRRNDVAQITDGVHVLRHPDAGALTLHFMRVPVAGTDGHTIYLYQAEPGSPSAEKFAALAAGGADGTDGTAGTARAARG</sequence>
<dbReference type="Gene3D" id="3.30.450.180">
    <property type="match status" value="1"/>
</dbReference>
<gene>
    <name evidence="2" type="ORF">GCM10009717_25010</name>
</gene>
<dbReference type="InterPro" id="IPR001387">
    <property type="entry name" value="Cro/C1-type_HTH"/>
</dbReference>
<dbReference type="Pfam" id="PF17765">
    <property type="entry name" value="MLTR_LBD"/>
    <property type="match status" value="1"/>
</dbReference>
<dbReference type="PROSITE" id="PS50943">
    <property type="entry name" value="HTH_CROC1"/>
    <property type="match status" value="1"/>
</dbReference>
<accession>A0ABN2QT65</accession>